<gene>
    <name evidence="2" type="primary">menH_1</name>
    <name evidence="2" type="ORF">Lsed01_01537</name>
</gene>
<dbReference type="InterPro" id="IPR029058">
    <property type="entry name" value="AB_hydrolase_fold"/>
</dbReference>
<evidence type="ECO:0000313" key="3">
    <source>
        <dbReference type="Proteomes" id="UP001426770"/>
    </source>
</evidence>
<sequence length="254" mass="25931">MSIVPDGTPLVLLNAFPVDRAQWEPLLSALPDAPGDIITFDVPGIGDMPLPDEEPSLDLIADAAVLAMREVTGHDSAVWAGCSMGGYVAMAVAERHPEAVAGLVLLGTKSTADTDDAREKRLSLAAQVEGAPGHPDPRGVAETLVGTRGDARAALVDAVAANVARHAGEGIAWGQRAMASRPDRTEVLRGLDVPAAVAVGELDAIVGRDDAAVMADALGVTAAVLPGVGHLCAMEAPEAVSALVEEVLAVAARR</sequence>
<dbReference type="PANTHER" id="PTHR43433:SF5">
    <property type="entry name" value="AB HYDROLASE-1 DOMAIN-CONTAINING PROTEIN"/>
    <property type="match status" value="1"/>
</dbReference>
<dbReference type="PRINTS" id="PR00111">
    <property type="entry name" value="ABHYDROLASE"/>
</dbReference>
<comment type="caution">
    <text evidence="2">The sequence shown here is derived from an EMBL/GenBank/DDBJ whole genome shotgun (WGS) entry which is preliminary data.</text>
</comment>
<feature type="domain" description="AB hydrolase-1" evidence="1">
    <location>
        <begin position="9"/>
        <end position="215"/>
    </location>
</feature>
<keyword evidence="3" id="KW-1185">Reference proteome</keyword>
<reference evidence="2 3" key="1">
    <citation type="submission" date="2024-02" db="EMBL/GenBank/DDBJ databases">
        <title>Lysinimicrobium sediminis NBRC 112286.</title>
        <authorList>
            <person name="Ichikawa N."/>
            <person name="Katano-Makiyama Y."/>
            <person name="Hidaka K."/>
        </authorList>
    </citation>
    <scope>NUCLEOTIDE SEQUENCE [LARGE SCALE GENOMIC DNA]</scope>
    <source>
        <strain evidence="2 3">NBRC 112286</strain>
    </source>
</reference>
<name>A0ABP9WGX4_9MICO</name>
<dbReference type="PANTHER" id="PTHR43433">
    <property type="entry name" value="HYDROLASE, ALPHA/BETA FOLD FAMILY PROTEIN"/>
    <property type="match status" value="1"/>
</dbReference>
<accession>A0ABP9WGX4</accession>
<dbReference type="RefSeq" id="WP_286215306.1">
    <property type="nucleotide sequence ID" value="NZ_AP027736.1"/>
</dbReference>
<dbReference type="InterPro" id="IPR050471">
    <property type="entry name" value="AB_hydrolase"/>
</dbReference>
<dbReference type="InterPro" id="IPR000073">
    <property type="entry name" value="AB_hydrolase_1"/>
</dbReference>
<evidence type="ECO:0000259" key="1">
    <source>
        <dbReference type="Pfam" id="PF00561"/>
    </source>
</evidence>
<protein>
    <submittedName>
        <fullName evidence="2">2-succinyl-6-hydroxy-2, 4-cyclohexadiene-1-carboxylate synthase</fullName>
    </submittedName>
</protein>
<proteinExistence type="predicted"/>
<dbReference type="SUPFAM" id="SSF53474">
    <property type="entry name" value="alpha/beta-Hydrolases"/>
    <property type="match status" value="1"/>
</dbReference>
<dbReference type="Pfam" id="PF00561">
    <property type="entry name" value="Abhydrolase_1"/>
    <property type="match status" value="1"/>
</dbReference>
<dbReference type="Proteomes" id="UP001426770">
    <property type="component" value="Unassembled WGS sequence"/>
</dbReference>
<dbReference type="EMBL" id="BAABRR010000007">
    <property type="protein sequence ID" value="GAA5519099.1"/>
    <property type="molecule type" value="Genomic_DNA"/>
</dbReference>
<evidence type="ECO:0000313" key="2">
    <source>
        <dbReference type="EMBL" id="GAA5519099.1"/>
    </source>
</evidence>
<dbReference type="Gene3D" id="3.40.50.1820">
    <property type="entry name" value="alpha/beta hydrolase"/>
    <property type="match status" value="1"/>
</dbReference>
<organism evidence="2 3">
    <name type="scientific">Demequina sediminis</name>
    <dbReference type="NCBI Taxonomy" id="1930058"/>
    <lineage>
        <taxon>Bacteria</taxon>
        <taxon>Bacillati</taxon>
        <taxon>Actinomycetota</taxon>
        <taxon>Actinomycetes</taxon>
        <taxon>Micrococcales</taxon>
        <taxon>Demequinaceae</taxon>
        <taxon>Demequina</taxon>
    </lineage>
</organism>